<dbReference type="GO" id="GO:0015149">
    <property type="term" value="F:hexose transmembrane transporter activity"/>
    <property type="evidence" value="ECO:0007669"/>
    <property type="project" value="TreeGrafter"/>
</dbReference>
<dbReference type="Pfam" id="PF00083">
    <property type="entry name" value="Sugar_tr"/>
    <property type="match status" value="1"/>
</dbReference>
<keyword evidence="2 6" id="KW-0813">Transport</keyword>
<comment type="similarity">
    <text evidence="6">Belongs to the major facilitator superfamily. Sugar transporter (TC 2.A.1.1) family.</text>
</comment>
<organism evidence="10 11">
    <name type="scientific">Haemonchus contortus</name>
    <name type="common">Barber pole worm</name>
    <dbReference type="NCBI Taxonomy" id="6289"/>
    <lineage>
        <taxon>Eukaryota</taxon>
        <taxon>Metazoa</taxon>
        <taxon>Ecdysozoa</taxon>
        <taxon>Nematoda</taxon>
        <taxon>Chromadorea</taxon>
        <taxon>Rhabditida</taxon>
        <taxon>Rhabditina</taxon>
        <taxon>Rhabditomorpha</taxon>
        <taxon>Strongyloidea</taxon>
        <taxon>Trichostrongylidae</taxon>
        <taxon>Haemonchus</taxon>
    </lineage>
</organism>
<dbReference type="GO" id="GO:0016020">
    <property type="term" value="C:membrane"/>
    <property type="evidence" value="ECO:0007669"/>
    <property type="project" value="UniProtKB-SubCell"/>
</dbReference>
<feature type="transmembrane region" description="Helical" evidence="8">
    <location>
        <begin position="291"/>
        <end position="310"/>
    </location>
</feature>
<feature type="transmembrane region" description="Helical" evidence="8">
    <location>
        <begin position="541"/>
        <end position="562"/>
    </location>
</feature>
<feature type="transmembrane region" description="Helical" evidence="8">
    <location>
        <begin position="476"/>
        <end position="496"/>
    </location>
</feature>
<comment type="subcellular location">
    <subcellularLocation>
        <location evidence="1">Membrane</location>
        <topology evidence="1">Multi-pass membrane protein</topology>
    </subcellularLocation>
</comment>
<feature type="compositionally biased region" description="Basic and acidic residues" evidence="7">
    <location>
        <begin position="108"/>
        <end position="123"/>
    </location>
</feature>
<dbReference type="Proteomes" id="UP000025227">
    <property type="component" value="Unplaced"/>
</dbReference>
<sequence length="640" mass="72077">MGSEAIELAHTQDTIQETASEKDRSRVSAVTPSKNVATELATEETEKEDKAEGVEVKRKSDDEHKGLSEPSDADKRKAEIDKDLKRERKSDDAKELGKTPKLQSPSTRDVELRRRKSDSEGVARGRSRAQTPKPEELYMDRIMRLDADPNMYWLGRFRGQKTPRRRRKVVKEKSKLTSSLMFATFCSSMTSFQFGYSIGCINAPKRMITEWIMVSHEKMFEEKLDQGRADLTFQTIVAIFGVGGAVGGLISGVLANAAGRRGCLLYTNIIAFLAAAFMGTAKYAGIYTMMYLGRFFIGIYVGISVVVPMYQIEIAPTKYRGFIGSFHQLLICASILFSQLMGHPMLLGTPERWPLIFGFIAIPAIVQVITLPMIPESPRFTLCIRGDVEQAREDLEILRETRNVSAEIVSMKAEAAAVWDTLLDRPSMLDMFRKELRQPTMIVIVMMIFQQLTGINVVMFYSTMIFEDVGLNGGDAIFATIMVGTVNLLTTFLQMYYIDRPKCGRKSLLKLGTIGMIITTLSLTVSITYKEMAIAKYISVASVMIFVFSFALGPAAISWILASELFLTNARANGNAYMSAANWTTSSLIGFVFPEINDRIHQYSFLLLTFFHILYLCFYTRYLPETRRRSIREIHATFET</sequence>
<proteinExistence type="inferred from homology"/>
<dbReference type="SUPFAM" id="SSF103473">
    <property type="entry name" value="MFS general substrate transporter"/>
    <property type="match status" value="1"/>
</dbReference>
<dbReference type="InterPro" id="IPR045263">
    <property type="entry name" value="GLUT"/>
</dbReference>
<dbReference type="PANTHER" id="PTHR23503">
    <property type="entry name" value="SOLUTE CARRIER FAMILY 2"/>
    <property type="match status" value="1"/>
</dbReference>
<dbReference type="InterPro" id="IPR005828">
    <property type="entry name" value="MFS_sugar_transport-like"/>
</dbReference>
<name>A0A7I4Y0V8_HAECO</name>
<keyword evidence="3 8" id="KW-0812">Transmembrane</keyword>
<feature type="transmembrane region" description="Helical" evidence="8">
    <location>
        <begin position="322"/>
        <end position="341"/>
    </location>
</feature>
<dbReference type="OrthoDB" id="4540492at2759"/>
<evidence type="ECO:0000256" key="8">
    <source>
        <dbReference type="SAM" id="Phobius"/>
    </source>
</evidence>
<keyword evidence="10" id="KW-1185">Reference proteome</keyword>
<evidence type="ECO:0000256" key="7">
    <source>
        <dbReference type="SAM" id="MobiDB-lite"/>
    </source>
</evidence>
<dbReference type="PROSITE" id="PS50850">
    <property type="entry name" value="MFS"/>
    <property type="match status" value="1"/>
</dbReference>
<evidence type="ECO:0000256" key="3">
    <source>
        <dbReference type="ARBA" id="ARBA00022692"/>
    </source>
</evidence>
<dbReference type="InterPro" id="IPR003663">
    <property type="entry name" value="Sugar/inositol_transpt"/>
</dbReference>
<feature type="compositionally biased region" description="Basic and acidic residues" evidence="7">
    <location>
        <begin position="47"/>
        <end position="98"/>
    </location>
</feature>
<accession>A0A7I4Y0V8</accession>
<dbReference type="OMA" id="LFHMRNA"/>
<feature type="transmembrane region" description="Helical" evidence="8">
    <location>
        <begin position="231"/>
        <end position="256"/>
    </location>
</feature>
<evidence type="ECO:0000256" key="4">
    <source>
        <dbReference type="ARBA" id="ARBA00022989"/>
    </source>
</evidence>
<dbReference type="AlphaFoldDB" id="A0A7I4Y0V8"/>
<reference evidence="11" key="1">
    <citation type="submission" date="2020-12" db="UniProtKB">
        <authorList>
            <consortium name="WormBaseParasite"/>
        </authorList>
    </citation>
    <scope>IDENTIFICATION</scope>
    <source>
        <strain evidence="11">MHco3</strain>
    </source>
</reference>
<feature type="transmembrane region" description="Helical" evidence="8">
    <location>
        <begin position="574"/>
        <end position="594"/>
    </location>
</feature>
<feature type="transmembrane region" description="Helical" evidence="8">
    <location>
        <begin position="353"/>
        <end position="374"/>
    </location>
</feature>
<evidence type="ECO:0000256" key="5">
    <source>
        <dbReference type="ARBA" id="ARBA00023136"/>
    </source>
</evidence>
<feature type="transmembrane region" description="Helical" evidence="8">
    <location>
        <begin position="441"/>
        <end position="464"/>
    </location>
</feature>
<dbReference type="PRINTS" id="PR00171">
    <property type="entry name" value="SUGRTRNSPORT"/>
</dbReference>
<feature type="transmembrane region" description="Helical" evidence="8">
    <location>
        <begin position="508"/>
        <end position="529"/>
    </location>
</feature>
<dbReference type="WBParaSite" id="HCON_00034560-00001">
    <property type="protein sequence ID" value="HCON_00034560-00001"/>
    <property type="gene ID" value="HCON_00034560"/>
</dbReference>
<dbReference type="PANTHER" id="PTHR23503:SF8">
    <property type="entry name" value="FACILITATED GLUCOSE TRANSPORTER PROTEIN 1"/>
    <property type="match status" value="1"/>
</dbReference>
<evidence type="ECO:0000256" key="1">
    <source>
        <dbReference type="ARBA" id="ARBA00004141"/>
    </source>
</evidence>
<feature type="transmembrane region" description="Helical" evidence="8">
    <location>
        <begin position="263"/>
        <end position="285"/>
    </location>
</feature>
<keyword evidence="5 8" id="KW-0472">Membrane</keyword>
<evidence type="ECO:0000259" key="9">
    <source>
        <dbReference type="PROSITE" id="PS50850"/>
    </source>
</evidence>
<feature type="domain" description="Major facilitator superfamily (MFS) profile" evidence="9">
    <location>
        <begin position="183"/>
        <end position="627"/>
    </location>
</feature>
<evidence type="ECO:0000256" key="6">
    <source>
        <dbReference type="RuleBase" id="RU003346"/>
    </source>
</evidence>
<feature type="transmembrane region" description="Helical" evidence="8">
    <location>
        <begin position="600"/>
        <end position="622"/>
    </location>
</feature>
<keyword evidence="4 8" id="KW-1133">Transmembrane helix</keyword>
<dbReference type="InterPro" id="IPR020846">
    <property type="entry name" value="MFS_dom"/>
</dbReference>
<dbReference type="NCBIfam" id="TIGR00879">
    <property type="entry name" value="SP"/>
    <property type="match status" value="1"/>
</dbReference>
<evidence type="ECO:0000313" key="11">
    <source>
        <dbReference type="WBParaSite" id="HCON_00034560-00001"/>
    </source>
</evidence>
<evidence type="ECO:0000256" key="2">
    <source>
        <dbReference type="ARBA" id="ARBA00022448"/>
    </source>
</evidence>
<dbReference type="InterPro" id="IPR036259">
    <property type="entry name" value="MFS_trans_sf"/>
</dbReference>
<feature type="region of interest" description="Disordered" evidence="7">
    <location>
        <begin position="1"/>
        <end position="134"/>
    </location>
</feature>
<protein>
    <submittedName>
        <fullName evidence="11">MFS domain-containing protein</fullName>
    </submittedName>
</protein>
<dbReference type="Gene3D" id="1.20.1250.20">
    <property type="entry name" value="MFS general substrate transporter like domains"/>
    <property type="match status" value="1"/>
</dbReference>
<evidence type="ECO:0000313" key="10">
    <source>
        <dbReference type="Proteomes" id="UP000025227"/>
    </source>
</evidence>